<dbReference type="InterPro" id="IPR023213">
    <property type="entry name" value="CAT-like_dom_sf"/>
</dbReference>
<dbReference type="GO" id="GO:0005737">
    <property type="term" value="C:cytoplasm"/>
    <property type="evidence" value="ECO:0007669"/>
    <property type="project" value="TreeGrafter"/>
</dbReference>
<dbReference type="HOGENOM" id="CLU_000022_0_9_11"/>
<gene>
    <name evidence="7" type="ordered locus">KSE_58170</name>
</gene>
<name>E4N3V7_KITSK</name>
<feature type="compositionally biased region" description="Basic and acidic residues" evidence="5">
    <location>
        <begin position="1578"/>
        <end position="1591"/>
    </location>
</feature>
<dbReference type="FunFam" id="3.30.300.30:FF:000010">
    <property type="entry name" value="Enterobactin synthetase component F"/>
    <property type="match status" value="1"/>
</dbReference>
<dbReference type="GO" id="GO:0044550">
    <property type="term" value="P:secondary metabolite biosynthetic process"/>
    <property type="evidence" value="ECO:0007669"/>
    <property type="project" value="UniProtKB-ARBA"/>
</dbReference>
<evidence type="ECO:0000256" key="5">
    <source>
        <dbReference type="SAM" id="MobiDB-lite"/>
    </source>
</evidence>
<evidence type="ECO:0000313" key="8">
    <source>
        <dbReference type="Proteomes" id="UP000007076"/>
    </source>
</evidence>
<dbReference type="GO" id="GO:0031177">
    <property type="term" value="F:phosphopantetheine binding"/>
    <property type="evidence" value="ECO:0007669"/>
    <property type="project" value="InterPro"/>
</dbReference>
<dbReference type="Pfam" id="PF00550">
    <property type="entry name" value="PP-binding"/>
    <property type="match status" value="2"/>
</dbReference>
<accession>E4N3V7</accession>
<dbReference type="SMART" id="SM00823">
    <property type="entry name" value="PKS_PP"/>
    <property type="match status" value="2"/>
</dbReference>
<dbReference type="InterPro" id="IPR045851">
    <property type="entry name" value="AMP-bd_C_sf"/>
</dbReference>
<dbReference type="GO" id="GO:0003824">
    <property type="term" value="F:catalytic activity"/>
    <property type="evidence" value="ECO:0007669"/>
    <property type="project" value="InterPro"/>
</dbReference>
<evidence type="ECO:0000256" key="4">
    <source>
        <dbReference type="ARBA" id="ARBA00022553"/>
    </source>
</evidence>
<dbReference type="Proteomes" id="UP000007076">
    <property type="component" value="Chromosome"/>
</dbReference>
<feature type="domain" description="Carrier" evidence="6">
    <location>
        <begin position="1600"/>
        <end position="1675"/>
    </location>
</feature>
<sequence>MDASPRTARTPYELDLPVLARGTAVPGPPTTLVALFEEQAARTPHAPAAVHGTTTRSYAELNARANRLARLLAARGIGPEDRVAVLLPRDHDLLTALLAVLKCGAAYVPLDPGHLGRRIGLILDDTRPACLITDTGTSPDVSWDLPVLRLDTPEHRAACADRSPADLTDTDRVAPLSPRHPAYLIYTSGSTGTPKGVVVEHHAAAAYLRWTVHLNPDLAGSVPFHGSVSFDGTATALFGPLVSGGLIVLADLADDPRTRATLLDHPASFLKGTPSLLPRLLDLGSEFAPSGVLMLGGEQLTGQALAGWRSRYPGTAVVNSYGPSEVVVACTQYRVEPGSPLPAGPLPIGRPAWNTSVHLLDGDLRPVEPGAVGELYVGGPGLARGYWNRPGATAAAFLPDPDGAAGARMYRTGDLARWNADGQLEFLARADGQLNLRGYRIEPGEVEAALRREPAVAQAVVTVREDREGDRRLVGYVVAEPGAHLDPAALCALVGTLLPPYMVPSAVVVLDRLPLNSSGKIDRGALPAPAYRTTGSGGDVRTPVQEVLCHLYADVLGVTEVGLDDDFFDLGGHSLLAFRLIGLVRSTLHAELDLRTLTEAPTVRTLAPRLLRGTRPRPALAAGPRPAVLPLSPAQQRLWFLDQLEGPSAVYNLPFRLSLPGPADPAVLRRALQDVTRRHESLRTVFRPGPDGGRPRQCVLPGSTVPALSVVTDGGLAAALDEASAHVFDLAAEPPLHAWMFPSDEPDTTAVLLLAHHIAVDGWSKAPLARDLTTAYRARSQGLVPRFDALPVQYADYTLWQRELLGDPADPAGLRAEQADYWRAALDGMPGAVDLPTDRARPPVPGHSGGRAALTIDPHLHARTAEFARTHRATTFMVLHAVVAALLTRLGAGTDIPIGSPVAGRTEEGLADLVGCFVNTLVLRTDTQGDPSFTELLHRVRETDLAAYAHQDLPFDEVVEAVNPDRSPAHHPLFQIMLAFDNTDTTATPATAAAPDRDRDPVPLDLRGAMFDLTFSLGERFSATGAPDGLSGVLQYSTDLFDRETVELIAARLPRLLGSALDRPDSPLSELDLFVPGELAVLHDLPGKAGFDGAGDGPRSVLEAFAAQVARDPDAEAVVCGEQRLSYRDLADRSDALAEALLAAGVGPESRVGVCLERGPWLPVALLGIWKAGGAYVPLDPEYPHARLTQMAQDAALGCVVTQHGLADLAASLHTAPVLVEDLPRTASRRTDPHLPAGNALAYVIYTSGSTGRPKGVGVDHGSLIRFFAGMERSAPLGRNDTVAALTSICFDISTVELLLPLVLGSRVVVMTKEQSLDARELADRVREHGVTVLQATPTSWRMLLEAGGDWGKLTHAMSGGEPLTAELAAGLLARGLRVWNLYGPTEATVWSSLAEITAAADAATVGRTIGGARHYVLDPHGRPVPVGVTGELHIGGGIVARGYLGRPAQSADRFVPDPLGSPGSRMYRTGDRVRWLADGNLQCLGRLDDQVKIRGFRIEPGEIESVLGSCPGVDFAAVVARPDPAGGQRLIGYVLPRSPGSVTPAELRAWCGRQLPAHMVPARLLLIDSVPRTPGGKLDRQGFPDPDRAPEGPAAGHEPPTNEVERTLADLWAGLLGLRDPGIRDDFFASGGHSLLATRLISRIREEFQVDFPLREFFRAPTIAGLAAAVEDLVTAQMSDLTEEELRDMLAEMDAS</sequence>
<dbReference type="Gene3D" id="3.40.50.12780">
    <property type="entry name" value="N-terminal domain of ligase-like"/>
    <property type="match status" value="1"/>
</dbReference>
<dbReference type="RefSeq" id="WP_014138885.1">
    <property type="nucleotide sequence ID" value="NC_016109.1"/>
</dbReference>
<organism evidence="7 8">
    <name type="scientific">Kitasatospora setae (strain ATCC 33774 / DSM 43861 / JCM 3304 / KCC A-0304 / NBRC 14216 / KM-6054)</name>
    <name type="common">Streptomyces setae</name>
    <dbReference type="NCBI Taxonomy" id="452652"/>
    <lineage>
        <taxon>Bacteria</taxon>
        <taxon>Bacillati</taxon>
        <taxon>Actinomycetota</taxon>
        <taxon>Actinomycetes</taxon>
        <taxon>Kitasatosporales</taxon>
        <taxon>Streptomycetaceae</taxon>
        <taxon>Kitasatospora</taxon>
    </lineage>
</organism>
<dbReference type="InterPro" id="IPR000873">
    <property type="entry name" value="AMP-dep_synth/lig_dom"/>
</dbReference>
<dbReference type="GO" id="GO:0008610">
    <property type="term" value="P:lipid biosynthetic process"/>
    <property type="evidence" value="ECO:0007669"/>
    <property type="project" value="UniProtKB-ARBA"/>
</dbReference>
<dbReference type="InterPro" id="IPR010071">
    <property type="entry name" value="AA_adenyl_dom"/>
</dbReference>
<dbReference type="PANTHER" id="PTHR45527:SF1">
    <property type="entry name" value="FATTY ACID SYNTHASE"/>
    <property type="match status" value="1"/>
</dbReference>
<proteinExistence type="inferred from homology"/>
<dbReference type="STRING" id="452652.KSE_58170"/>
<dbReference type="EMBL" id="AP010968">
    <property type="protein sequence ID" value="BAJ31588.1"/>
    <property type="molecule type" value="Genomic_DNA"/>
</dbReference>
<dbReference type="FunFam" id="1.10.1200.10:FF:000016">
    <property type="entry name" value="Non-ribosomal peptide synthase"/>
    <property type="match status" value="1"/>
</dbReference>
<dbReference type="Pfam" id="PF00501">
    <property type="entry name" value="AMP-binding"/>
    <property type="match status" value="2"/>
</dbReference>
<evidence type="ECO:0000259" key="6">
    <source>
        <dbReference type="PROSITE" id="PS50075"/>
    </source>
</evidence>
<keyword evidence="4" id="KW-0597">Phosphoprotein</keyword>
<dbReference type="InterPro" id="IPR029058">
    <property type="entry name" value="AB_hydrolase_fold"/>
</dbReference>
<dbReference type="Gene3D" id="3.30.559.30">
    <property type="entry name" value="Nonribosomal peptide synthetase, condensation domain"/>
    <property type="match status" value="1"/>
</dbReference>
<evidence type="ECO:0000313" key="7">
    <source>
        <dbReference type="EMBL" id="BAJ31588.1"/>
    </source>
</evidence>
<dbReference type="SUPFAM" id="SSF56801">
    <property type="entry name" value="Acetyl-CoA synthetase-like"/>
    <property type="match status" value="2"/>
</dbReference>
<dbReference type="InterPro" id="IPR020845">
    <property type="entry name" value="AMP-binding_CS"/>
</dbReference>
<feature type="domain" description="Carrier" evidence="6">
    <location>
        <begin position="539"/>
        <end position="614"/>
    </location>
</feature>
<dbReference type="InterPro" id="IPR042099">
    <property type="entry name" value="ANL_N_sf"/>
</dbReference>
<evidence type="ECO:0000256" key="1">
    <source>
        <dbReference type="ARBA" id="ARBA00001957"/>
    </source>
</evidence>
<dbReference type="InterPro" id="IPR001242">
    <property type="entry name" value="Condensation_dom"/>
</dbReference>
<dbReference type="CDD" id="cd19540">
    <property type="entry name" value="LCL_NRPS-like"/>
    <property type="match status" value="1"/>
</dbReference>
<dbReference type="GO" id="GO:0043041">
    <property type="term" value="P:amino acid activation for nonribosomal peptide biosynthetic process"/>
    <property type="evidence" value="ECO:0007669"/>
    <property type="project" value="TreeGrafter"/>
</dbReference>
<dbReference type="Gene3D" id="3.30.559.10">
    <property type="entry name" value="Chloramphenicol acetyltransferase-like domain"/>
    <property type="match status" value="1"/>
</dbReference>
<dbReference type="PROSITE" id="PS00012">
    <property type="entry name" value="PHOSPHOPANTETHEINE"/>
    <property type="match status" value="1"/>
</dbReference>
<dbReference type="FunFam" id="2.30.38.10:FF:000001">
    <property type="entry name" value="Non-ribosomal peptide synthetase PvdI"/>
    <property type="match status" value="2"/>
</dbReference>
<dbReference type="Gene3D" id="3.40.50.1820">
    <property type="entry name" value="alpha/beta hydrolase"/>
    <property type="match status" value="1"/>
</dbReference>
<dbReference type="PANTHER" id="PTHR45527">
    <property type="entry name" value="NONRIBOSOMAL PEPTIDE SYNTHETASE"/>
    <property type="match status" value="1"/>
</dbReference>
<dbReference type="PROSITE" id="PS00455">
    <property type="entry name" value="AMP_BINDING"/>
    <property type="match status" value="2"/>
</dbReference>
<dbReference type="PATRIC" id="fig|452652.3.peg.5826"/>
<dbReference type="InterPro" id="IPR009081">
    <property type="entry name" value="PP-bd_ACP"/>
</dbReference>
<dbReference type="FunFam" id="3.40.50.980:FF:000001">
    <property type="entry name" value="Non-ribosomal peptide synthetase"/>
    <property type="match status" value="2"/>
</dbReference>
<dbReference type="GO" id="GO:0072330">
    <property type="term" value="P:monocarboxylic acid biosynthetic process"/>
    <property type="evidence" value="ECO:0007669"/>
    <property type="project" value="UniProtKB-ARBA"/>
</dbReference>
<dbReference type="InterPro" id="IPR020806">
    <property type="entry name" value="PKS_PP-bd"/>
</dbReference>
<dbReference type="Pfam" id="PF00668">
    <property type="entry name" value="Condensation"/>
    <property type="match status" value="1"/>
</dbReference>
<dbReference type="Pfam" id="PF13193">
    <property type="entry name" value="AMP-binding_C"/>
    <property type="match status" value="2"/>
</dbReference>
<dbReference type="GO" id="GO:0017000">
    <property type="term" value="P:antibiotic biosynthetic process"/>
    <property type="evidence" value="ECO:0007669"/>
    <property type="project" value="UniProtKB-ARBA"/>
</dbReference>
<dbReference type="SUPFAM" id="SSF52777">
    <property type="entry name" value="CoA-dependent acyltransferases"/>
    <property type="match status" value="2"/>
</dbReference>
<protein>
    <submittedName>
        <fullName evidence="7">Putative non-ribosomal peptide synthetase</fullName>
    </submittedName>
</protein>
<dbReference type="KEGG" id="ksk:KSE_58170"/>
<feature type="region of interest" description="Disordered" evidence="5">
    <location>
        <begin position="1574"/>
        <end position="1603"/>
    </location>
</feature>
<dbReference type="Gene3D" id="1.10.1200.10">
    <property type="entry name" value="ACP-like"/>
    <property type="match status" value="1"/>
</dbReference>
<keyword evidence="8" id="KW-1185">Reference proteome</keyword>
<dbReference type="InterPro" id="IPR006162">
    <property type="entry name" value="Ppantetheine_attach_site"/>
</dbReference>
<dbReference type="InterPro" id="IPR036736">
    <property type="entry name" value="ACP-like_sf"/>
</dbReference>
<dbReference type="Gene3D" id="3.40.50.980">
    <property type="match status" value="2"/>
</dbReference>
<dbReference type="eggNOG" id="COG1020">
    <property type="taxonomic scope" value="Bacteria"/>
</dbReference>
<dbReference type="InterPro" id="IPR025110">
    <property type="entry name" value="AMP-bd_C"/>
</dbReference>
<evidence type="ECO:0000256" key="2">
    <source>
        <dbReference type="ARBA" id="ARBA00006432"/>
    </source>
</evidence>
<reference evidence="7 8" key="1">
    <citation type="journal article" date="2010" name="DNA Res.">
        <title>Genome sequence of Kitasatospora setae NBRC 14216T: an evolutionary snapshot of the family Streptomycetaceae.</title>
        <authorList>
            <person name="Ichikawa N."/>
            <person name="Oguchi A."/>
            <person name="Ikeda H."/>
            <person name="Ishikawa J."/>
            <person name="Kitani S."/>
            <person name="Watanabe Y."/>
            <person name="Nakamura S."/>
            <person name="Katano Y."/>
            <person name="Kishi E."/>
            <person name="Sasagawa M."/>
            <person name="Ankai A."/>
            <person name="Fukui S."/>
            <person name="Hashimoto Y."/>
            <person name="Kamata S."/>
            <person name="Otoguro M."/>
            <person name="Tanikawa S."/>
            <person name="Nihira T."/>
            <person name="Horinouchi S."/>
            <person name="Ohnishi Y."/>
            <person name="Hayakawa M."/>
            <person name="Kuzuyama T."/>
            <person name="Arisawa A."/>
            <person name="Nomoto F."/>
            <person name="Miura H."/>
            <person name="Takahashi Y."/>
            <person name="Fujita N."/>
        </authorList>
    </citation>
    <scope>NUCLEOTIDE SEQUENCE [LARGE SCALE GENOMIC DNA]</scope>
    <source>
        <strain evidence="8">ATCC 33774 / DSM 43861 / JCM 3304 / KCC A-0304 / NBRC 14216 / KM-6054</strain>
    </source>
</reference>
<dbReference type="PROSITE" id="PS50075">
    <property type="entry name" value="CARRIER"/>
    <property type="match status" value="2"/>
</dbReference>
<keyword evidence="3" id="KW-0596">Phosphopantetheine</keyword>
<dbReference type="SUPFAM" id="SSF47336">
    <property type="entry name" value="ACP-like"/>
    <property type="match status" value="2"/>
</dbReference>
<dbReference type="NCBIfam" id="TIGR01733">
    <property type="entry name" value="AA-adenyl-dom"/>
    <property type="match status" value="2"/>
</dbReference>
<dbReference type="FunFam" id="3.40.50.12780:FF:000012">
    <property type="entry name" value="Non-ribosomal peptide synthetase"/>
    <property type="match status" value="1"/>
</dbReference>
<comment type="cofactor">
    <cofactor evidence="1">
        <name>pantetheine 4'-phosphate</name>
        <dbReference type="ChEBI" id="CHEBI:47942"/>
    </cofactor>
</comment>
<dbReference type="Gene3D" id="2.30.38.10">
    <property type="entry name" value="Luciferase, Domain 3"/>
    <property type="match status" value="1"/>
</dbReference>
<evidence type="ECO:0000256" key="3">
    <source>
        <dbReference type="ARBA" id="ARBA00022450"/>
    </source>
</evidence>
<comment type="similarity">
    <text evidence="2">Belongs to the ATP-dependent AMP-binding enzyme family.</text>
</comment>
<dbReference type="CDD" id="cd05930">
    <property type="entry name" value="A_NRPS"/>
    <property type="match status" value="2"/>
</dbReference>
<dbReference type="Gene3D" id="3.30.300.30">
    <property type="match status" value="2"/>
</dbReference>